<keyword evidence="3" id="KW-1185">Reference proteome</keyword>
<reference evidence="3 4" key="1">
    <citation type="submission" date="2016-10" db="EMBL/GenBank/DDBJ databases">
        <authorList>
            <person name="Varghese N."/>
            <person name="Submissions S."/>
        </authorList>
    </citation>
    <scope>NUCLEOTIDE SEQUENCE [LARGE SCALE GENOMIC DNA]</scope>
    <source>
        <strain evidence="4">ATCC 20501</strain>
        <strain evidence="2 3">CGMCC 4.3529</strain>
    </source>
</reference>
<dbReference type="EMBL" id="FOME01000007">
    <property type="protein sequence ID" value="SFD91195.1"/>
    <property type="molecule type" value="Genomic_DNA"/>
</dbReference>
<accession>A0A1I1W7P3</accession>
<sequence>MIAAMSRKLFDGEVWVHYGQIYVESGGRHLDLQESFAGQRNGLLGAAERGGLFLITGLHTGEVGFTVELHEQAPPVDDTWEEIVEASYQPLGDVALVCWGGEGSWPLDLDGFEYRVRYHAVRMDEANDLDTRAVEDPLVDRYLLQFWPAPPAPDRIIKQSSEDAAYWHSTVGS</sequence>
<name>A0A1H6DYK8_9PSEU</name>
<evidence type="ECO:0000313" key="3">
    <source>
        <dbReference type="Proteomes" id="UP000199690"/>
    </source>
</evidence>
<dbReference type="AlphaFoldDB" id="A0A1H6DYK8"/>
<dbReference type="EMBL" id="FNVB01000008">
    <property type="protein sequence ID" value="SEG90407.1"/>
    <property type="molecule type" value="Genomic_DNA"/>
</dbReference>
<proteinExistence type="predicted"/>
<gene>
    <name evidence="1" type="ORF">SAMN02982929_05225</name>
    <name evidence="2" type="ORF">SAMN05216506_107199</name>
</gene>
<protein>
    <submittedName>
        <fullName evidence="1">Uncharacterized protein</fullName>
    </submittedName>
</protein>
<evidence type="ECO:0000313" key="2">
    <source>
        <dbReference type="EMBL" id="SFD91195.1"/>
    </source>
</evidence>
<dbReference type="Proteomes" id="UP000236729">
    <property type="component" value="Unassembled WGS sequence"/>
</dbReference>
<evidence type="ECO:0000313" key="1">
    <source>
        <dbReference type="EMBL" id="SEG90407.1"/>
    </source>
</evidence>
<reference evidence="1" key="2">
    <citation type="submission" date="2016-10" db="EMBL/GenBank/DDBJ databases">
        <authorList>
            <person name="de Groot N.N."/>
        </authorList>
    </citation>
    <scope>NUCLEOTIDE SEQUENCE [LARGE SCALE GENOMIC DNA]</scope>
    <source>
        <strain evidence="1">ATCC 20501</strain>
    </source>
</reference>
<organism evidence="1 4">
    <name type="scientific">Saccharopolyspora kobensis</name>
    <dbReference type="NCBI Taxonomy" id="146035"/>
    <lineage>
        <taxon>Bacteria</taxon>
        <taxon>Bacillati</taxon>
        <taxon>Actinomycetota</taxon>
        <taxon>Actinomycetes</taxon>
        <taxon>Pseudonocardiales</taxon>
        <taxon>Pseudonocardiaceae</taxon>
        <taxon>Saccharopolyspora</taxon>
    </lineage>
</organism>
<dbReference type="SMR" id="A0A1H6DYK8"/>
<accession>A0A1H6DYK8</accession>
<dbReference type="Proteomes" id="UP000199690">
    <property type="component" value="Unassembled WGS sequence"/>
</dbReference>
<evidence type="ECO:0000313" key="4">
    <source>
        <dbReference type="Proteomes" id="UP000236729"/>
    </source>
</evidence>